<dbReference type="EMBL" id="KB733462">
    <property type="protein sequence ID" value="ENI02924.1"/>
    <property type="molecule type" value="Genomic_DNA"/>
</dbReference>
<keyword evidence="3" id="KW-1185">Reference proteome</keyword>
<feature type="region of interest" description="Disordered" evidence="1">
    <location>
        <begin position="34"/>
        <end position="62"/>
    </location>
</feature>
<gene>
    <name evidence="2" type="ORF">COCC4DRAFT_33328</name>
</gene>
<name>N4WR04_COCH4</name>
<dbReference type="Proteomes" id="UP000012338">
    <property type="component" value="Unassembled WGS sequence"/>
</dbReference>
<sequence length="75" mass="8735">MLQYHRLPYLRKYVSPPLPSFFFFLSFSSFPPNNRHTESSSGGTEIAGQHQTTTKSSHFEREISAQQQRLNIYVL</sequence>
<reference evidence="3" key="2">
    <citation type="journal article" date="2013" name="PLoS Genet.">
        <title>Comparative genome structure, secondary metabolite, and effector coding capacity across Cochliobolus pathogens.</title>
        <authorList>
            <person name="Condon B.J."/>
            <person name="Leng Y."/>
            <person name="Wu D."/>
            <person name="Bushley K.E."/>
            <person name="Ohm R.A."/>
            <person name="Otillar R."/>
            <person name="Martin J."/>
            <person name="Schackwitz W."/>
            <person name="Grimwood J."/>
            <person name="MohdZainudin N."/>
            <person name="Xue C."/>
            <person name="Wang R."/>
            <person name="Manning V.A."/>
            <person name="Dhillon B."/>
            <person name="Tu Z.J."/>
            <person name="Steffenson B.J."/>
            <person name="Salamov A."/>
            <person name="Sun H."/>
            <person name="Lowry S."/>
            <person name="LaButti K."/>
            <person name="Han J."/>
            <person name="Copeland A."/>
            <person name="Lindquist E."/>
            <person name="Barry K."/>
            <person name="Schmutz J."/>
            <person name="Baker S.E."/>
            <person name="Ciuffetti L.M."/>
            <person name="Grigoriev I.V."/>
            <person name="Zhong S."/>
            <person name="Turgeon B.G."/>
        </authorList>
    </citation>
    <scope>NUCLEOTIDE SEQUENCE [LARGE SCALE GENOMIC DNA]</scope>
    <source>
        <strain evidence="3">C4 / ATCC 48331 / race T</strain>
    </source>
</reference>
<feature type="compositionally biased region" description="Polar residues" evidence="1">
    <location>
        <begin position="39"/>
        <end position="56"/>
    </location>
</feature>
<evidence type="ECO:0000313" key="2">
    <source>
        <dbReference type="EMBL" id="ENI02924.1"/>
    </source>
</evidence>
<organism evidence="2 3">
    <name type="scientific">Cochliobolus heterostrophus (strain C4 / ATCC 48331 / race T)</name>
    <name type="common">Southern corn leaf blight fungus</name>
    <name type="synonym">Bipolaris maydis</name>
    <dbReference type="NCBI Taxonomy" id="665024"/>
    <lineage>
        <taxon>Eukaryota</taxon>
        <taxon>Fungi</taxon>
        <taxon>Dikarya</taxon>
        <taxon>Ascomycota</taxon>
        <taxon>Pezizomycotina</taxon>
        <taxon>Dothideomycetes</taxon>
        <taxon>Pleosporomycetidae</taxon>
        <taxon>Pleosporales</taxon>
        <taxon>Pleosporineae</taxon>
        <taxon>Pleosporaceae</taxon>
        <taxon>Bipolaris</taxon>
    </lineage>
</organism>
<dbReference type="HOGENOM" id="CLU_2928892_0_0_1"/>
<evidence type="ECO:0000256" key="1">
    <source>
        <dbReference type="SAM" id="MobiDB-lite"/>
    </source>
</evidence>
<proteinExistence type="predicted"/>
<protein>
    <submittedName>
        <fullName evidence="2">Uncharacterized protein</fullName>
    </submittedName>
</protein>
<evidence type="ECO:0000313" key="3">
    <source>
        <dbReference type="Proteomes" id="UP000012338"/>
    </source>
</evidence>
<dbReference type="AlphaFoldDB" id="N4WR04"/>
<accession>N4WR04</accession>
<reference evidence="2 3" key="1">
    <citation type="journal article" date="2012" name="PLoS Pathog.">
        <title>Diverse lifestyles and strategies of plant pathogenesis encoded in the genomes of eighteen Dothideomycetes fungi.</title>
        <authorList>
            <person name="Ohm R.A."/>
            <person name="Feau N."/>
            <person name="Henrissat B."/>
            <person name="Schoch C.L."/>
            <person name="Horwitz B.A."/>
            <person name="Barry K.W."/>
            <person name="Condon B.J."/>
            <person name="Copeland A.C."/>
            <person name="Dhillon B."/>
            <person name="Glaser F."/>
            <person name="Hesse C.N."/>
            <person name="Kosti I."/>
            <person name="LaButti K."/>
            <person name="Lindquist E.A."/>
            <person name="Lucas S."/>
            <person name="Salamov A.A."/>
            <person name="Bradshaw R.E."/>
            <person name="Ciuffetti L."/>
            <person name="Hamelin R.C."/>
            <person name="Kema G.H.J."/>
            <person name="Lawrence C."/>
            <person name="Scott J.A."/>
            <person name="Spatafora J.W."/>
            <person name="Turgeon B.G."/>
            <person name="de Wit P.J.G.M."/>
            <person name="Zhong S."/>
            <person name="Goodwin S.B."/>
            <person name="Grigoriev I.V."/>
        </authorList>
    </citation>
    <scope>NUCLEOTIDE SEQUENCE [LARGE SCALE GENOMIC DNA]</scope>
    <source>
        <strain evidence="3">C4 / ATCC 48331 / race T</strain>
    </source>
</reference>